<keyword evidence="1" id="KW-0812">Transmembrane</keyword>
<organism evidence="2 3">
    <name type="scientific">Catenovulum adriaticum</name>
    <dbReference type="NCBI Taxonomy" id="2984846"/>
    <lineage>
        <taxon>Bacteria</taxon>
        <taxon>Pseudomonadati</taxon>
        <taxon>Pseudomonadota</taxon>
        <taxon>Gammaproteobacteria</taxon>
        <taxon>Alteromonadales</taxon>
        <taxon>Alteromonadaceae</taxon>
        <taxon>Catenovulum</taxon>
    </lineage>
</organism>
<evidence type="ECO:0000313" key="3">
    <source>
        <dbReference type="Proteomes" id="UP001163726"/>
    </source>
</evidence>
<keyword evidence="1" id="KW-0472">Membrane</keyword>
<dbReference type="PIRSF" id="PIRSF029693">
    <property type="entry name" value="UCP029693"/>
    <property type="match status" value="1"/>
</dbReference>
<sequence>MNNKAVKGIGAAAIALIIIFWFIAIWWSQEPELKSIKQASQAHSQVSGYATTTALIQVTETLLNKPGGFTANDVLPPSVLMDNMPAWEFGALEQIRDLALAMRKDFSRSQSQSAEDQDLKFAQPQLNIDHKNWAWPSAEGEYENALAALNSYRARLIDQNQADGQFYSRADNLSDWLKEVEKRLGSTSQKLSASVGKNQFNINLAGDSSAAQSTQTPQQNRVQTNWWQIDDVFYEARGACWALHHFLQAIEIDFKDVLEKKNATVSLRQIIRELEATQETVWSPLILNGGGFGFVANHSLVMANYVSRANAALIDLRELLEQG</sequence>
<keyword evidence="3" id="KW-1185">Reference proteome</keyword>
<reference evidence="2" key="1">
    <citation type="submission" date="2022-10" db="EMBL/GenBank/DDBJ databases">
        <title>Catenovulum adriacola sp. nov. isolated in the Harbour of Susak.</title>
        <authorList>
            <person name="Schoch T."/>
            <person name="Reich S.J."/>
            <person name="Stoeferle S."/>
            <person name="Flaiz M."/>
            <person name="Kazda M."/>
            <person name="Riedel C.U."/>
            <person name="Duerre P."/>
        </authorList>
    </citation>
    <scope>NUCLEOTIDE SEQUENCE</scope>
    <source>
        <strain evidence="2">TS8</strain>
    </source>
</reference>
<dbReference type="Proteomes" id="UP001163726">
    <property type="component" value="Chromosome"/>
</dbReference>
<proteinExistence type="predicted"/>
<gene>
    <name evidence="2" type="ORF">OLW01_11660</name>
</gene>
<accession>A0ABY7AJQ2</accession>
<feature type="transmembrane region" description="Helical" evidence="1">
    <location>
        <begin position="6"/>
        <end position="27"/>
    </location>
</feature>
<dbReference type="EMBL" id="CP109965">
    <property type="protein sequence ID" value="WAJ69802.1"/>
    <property type="molecule type" value="Genomic_DNA"/>
</dbReference>
<dbReference type="Pfam" id="PF10095">
    <property type="entry name" value="DUF2333"/>
    <property type="match status" value="1"/>
</dbReference>
<dbReference type="RefSeq" id="WP_268074087.1">
    <property type="nucleotide sequence ID" value="NZ_CP109965.1"/>
</dbReference>
<name>A0ABY7AJQ2_9ALTE</name>
<keyword evidence="1" id="KW-1133">Transmembrane helix</keyword>
<evidence type="ECO:0000313" key="2">
    <source>
        <dbReference type="EMBL" id="WAJ69802.1"/>
    </source>
</evidence>
<dbReference type="InterPro" id="IPR016936">
    <property type="entry name" value="UCP029693"/>
</dbReference>
<evidence type="ECO:0000256" key="1">
    <source>
        <dbReference type="SAM" id="Phobius"/>
    </source>
</evidence>
<protein>
    <submittedName>
        <fullName evidence="2">DUF2333 family protein</fullName>
    </submittedName>
</protein>